<evidence type="ECO:0000313" key="5">
    <source>
        <dbReference type="EMBL" id="AKV76830.1"/>
    </source>
</evidence>
<evidence type="ECO:0000313" key="6">
    <source>
        <dbReference type="EMBL" id="AKV79081.1"/>
    </source>
</evidence>
<dbReference type="InterPro" id="IPR052198">
    <property type="entry name" value="IorB_Oxidoreductase"/>
</dbReference>
<reference evidence="11 12" key="2">
    <citation type="journal article" date="2015" name="Genome Announc.">
        <title>Complete Genome Sequences of Evolved Arsenate-Resistant Metallosphaera sedula Strains.</title>
        <authorList>
            <person name="Ai C."/>
            <person name="McCarthy S."/>
            <person name="Schackwitz W."/>
            <person name="Martin J."/>
            <person name="Lipzen A."/>
            <person name="Blum P."/>
        </authorList>
    </citation>
    <scope>NUCLEOTIDE SEQUENCE [LARGE SCALE GENOMIC DNA]</scope>
    <source>
        <strain evidence="6 12">ARS120-1</strain>
        <strain evidence="7 11">ARS120-2</strain>
        <strain evidence="4 14">ARS50-1</strain>
        <strain evidence="5 13">ARS50-2</strain>
    </source>
</reference>
<dbReference type="SUPFAM" id="SSF53323">
    <property type="entry name" value="Pyruvate-ferredoxin oxidoreductase, PFOR, domain III"/>
    <property type="match status" value="1"/>
</dbReference>
<evidence type="ECO:0000313" key="7">
    <source>
        <dbReference type="EMBL" id="AKV81326.1"/>
    </source>
</evidence>
<dbReference type="OMA" id="CQDFINI"/>
<evidence type="ECO:0000313" key="3">
    <source>
        <dbReference type="EMBL" id="AIM27735.1"/>
    </source>
</evidence>
<accession>A0A088E8U1</accession>
<reference evidence="8 10" key="3">
    <citation type="submission" date="2015-07" db="EMBL/GenBank/DDBJ databases">
        <title>Physiological, transcriptional responses and genome re-sequencing of acid resistant extremely thermoacidophilic Metallosphaera sedula SARC-M1.</title>
        <authorList>
            <person name="Ai C."/>
            <person name="McCarthy S."/>
            <person name="Eckrich V."/>
            <person name="Rudrappa D."/>
            <person name="Qiu G."/>
            <person name="Blum P."/>
        </authorList>
    </citation>
    <scope>NUCLEOTIDE SEQUENCE [LARGE SCALE GENOMIC DNA]</scope>
    <source>
        <strain evidence="8 10">SARC-M1</strain>
    </source>
</reference>
<dbReference type="PATRIC" id="fig|43687.5.peg.1728"/>
<reference evidence="3 9" key="1">
    <citation type="journal article" date="2014" name="J. Bacteriol.">
        <title>Role of an Archaeal PitA Transporter in the Copper and Arsenic Resistance of Metallosphaera sedula, an Extreme Thermoacidophile.</title>
        <authorList>
            <person name="McCarthy S."/>
            <person name="Ai C."/>
            <person name="Wheaton G."/>
            <person name="Tevatia R."/>
            <person name="Eckrich V."/>
            <person name="Kelly R."/>
            <person name="Blum P."/>
        </authorList>
    </citation>
    <scope>NUCLEOTIDE SEQUENCE [LARGE SCALE GENOMIC DNA]</scope>
    <source>
        <strain evidence="3 9">CuR1</strain>
    </source>
</reference>
<dbReference type="Proteomes" id="UP000056255">
    <property type="component" value="Chromosome"/>
</dbReference>
<evidence type="ECO:0000313" key="9">
    <source>
        <dbReference type="Proteomes" id="UP000029084"/>
    </source>
</evidence>
<dbReference type="EMBL" id="CP012175">
    <property type="protein sequence ID" value="AKV81326.1"/>
    <property type="molecule type" value="Genomic_DNA"/>
</dbReference>
<dbReference type="EMBL" id="CP012176">
    <property type="protein sequence ID" value="AKV83560.1"/>
    <property type="molecule type" value="Genomic_DNA"/>
</dbReference>
<dbReference type="Proteomes" id="UP000062398">
    <property type="component" value="Chromosome"/>
</dbReference>
<dbReference type="EMBL" id="CP008822">
    <property type="protein sequence ID" value="AIM27735.1"/>
    <property type="molecule type" value="Genomic_DNA"/>
</dbReference>
<evidence type="ECO:0000256" key="1">
    <source>
        <dbReference type="ARBA" id="ARBA00023002"/>
    </source>
</evidence>
<name>A0A088E8U1_9CREN</name>
<dbReference type="EMBL" id="CP012172">
    <property type="protein sequence ID" value="AKV74592.1"/>
    <property type="molecule type" value="Genomic_DNA"/>
</dbReference>
<proteinExistence type="predicted"/>
<evidence type="ECO:0000313" key="12">
    <source>
        <dbReference type="Proteomes" id="UP000062398"/>
    </source>
</evidence>
<dbReference type="EMBL" id="CP012173">
    <property type="protein sequence ID" value="AKV76830.1"/>
    <property type="molecule type" value="Genomic_DNA"/>
</dbReference>
<keyword evidence="3" id="KW-0670">Pyruvate</keyword>
<evidence type="ECO:0000313" key="11">
    <source>
        <dbReference type="Proteomes" id="UP000061362"/>
    </source>
</evidence>
<dbReference type="Proteomes" id="UP000061362">
    <property type="component" value="Chromosome"/>
</dbReference>
<dbReference type="EMBL" id="CP012174">
    <property type="protein sequence ID" value="AKV79081.1"/>
    <property type="molecule type" value="Genomic_DNA"/>
</dbReference>
<gene>
    <name evidence="3" type="ORF">HA72_1596</name>
    <name evidence="4" type="ORF">MsedA_1622</name>
    <name evidence="5" type="ORF">MsedB_1624</name>
    <name evidence="6" type="ORF">MsedC_1622</name>
    <name evidence="7" type="ORF">MsedD_1623</name>
    <name evidence="8" type="ORF">MsedE_1626</name>
</gene>
<protein>
    <submittedName>
        <fullName evidence="4">Pyruvate ferredoxin oxidoreductase</fullName>
    </submittedName>
    <submittedName>
        <fullName evidence="3">Pyruvate ferredoxin/flavodoxin oxidoreductase</fullName>
    </submittedName>
</protein>
<dbReference type="Proteomes" id="UP000068832">
    <property type="component" value="Chromosome"/>
</dbReference>
<keyword evidence="1" id="KW-0560">Oxidoreductase</keyword>
<dbReference type="Pfam" id="PF01558">
    <property type="entry name" value="POR"/>
    <property type="match status" value="1"/>
</dbReference>
<dbReference type="Gene3D" id="3.40.920.10">
    <property type="entry name" value="Pyruvate-ferredoxin oxidoreductase, PFOR, domain III"/>
    <property type="match status" value="1"/>
</dbReference>
<dbReference type="OrthoDB" id="53326at2157"/>
<dbReference type="InterPro" id="IPR002869">
    <property type="entry name" value="Pyrv_flavodox_OxRed_cen"/>
</dbReference>
<evidence type="ECO:0000313" key="14">
    <source>
        <dbReference type="Proteomes" id="UP000068832"/>
    </source>
</evidence>
<evidence type="ECO:0000313" key="13">
    <source>
        <dbReference type="Proteomes" id="UP000062475"/>
    </source>
</evidence>
<dbReference type="GO" id="GO:0016903">
    <property type="term" value="F:oxidoreductase activity, acting on the aldehyde or oxo group of donors"/>
    <property type="evidence" value="ECO:0007669"/>
    <property type="project" value="InterPro"/>
</dbReference>
<dbReference type="GeneID" id="91756101"/>
<feature type="domain" description="Pyruvate/ketoisovalerate oxidoreductase catalytic" evidence="2">
    <location>
        <begin position="12"/>
        <end position="167"/>
    </location>
</feature>
<evidence type="ECO:0000313" key="8">
    <source>
        <dbReference type="EMBL" id="AKV83560.1"/>
    </source>
</evidence>
<evidence type="ECO:0000313" key="10">
    <source>
        <dbReference type="Proteomes" id="UP000056255"/>
    </source>
</evidence>
<evidence type="ECO:0000313" key="4">
    <source>
        <dbReference type="EMBL" id="AKV74592.1"/>
    </source>
</evidence>
<dbReference type="RefSeq" id="WP_012021538.1">
    <property type="nucleotide sequence ID" value="NZ_AP019770.1"/>
</dbReference>
<organism evidence="3 9">
    <name type="scientific">Metallosphaera sedula</name>
    <dbReference type="NCBI Taxonomy" id="43687"/>
    <lineage>
        <taxon>Archaea</taxon>
        <taxon>Thermoproteota</taxon>
        <taxon>Thermoprotei</taxon>
        <taxon>Sulfolobales</taxon>
        <taxon>Sulfolobaceae</taxon>
        <taxon>Metallosphaera</taxon>
    </lineage>
</organism>
<evidence type="ECO:0000259" key="2">
    <source>
        <dbReference type="Pfam" id="PF01558"/>
    </source>
</evidence>
<dbReference type="Proteomes" id="UP000062475">
    <property type="component" value="Chromosome"/>
</dbReference>
<dbReference type="PANTHER" id="PTHR43854">
    <property type="entry name" value="INDOLEPYRUVATE OXIDOREDUCTASE SUBUNIT IORB"/>
    <property type="match status" value="1"/>
</dbReference>
<dbReference type="PANTHER" id="PTHR43854:SF1">
    <property type="entry name" value="INDOLEPYRUVATE OXIDOREDUCTASE SUBUNIT IORB"/>
    <property type="match status" value="1"/>
</dbReference>
<dbReference type="Proteomes" id="UP000029084">
    <property type="component" value="Chromosome"/>
</dbReference>
<sequence length="191" mass="21217">MDKLSVLIAGIGGQGVVTLGKIIAEAFASKGYRVFEAETHGLSQRGGAVNVHVRIGNVEAPLIPRGGADIMIALEATEALRNVEYLSREGEIFLNASVKPPSLPKVQEYDVRMIIERLRDWKVHVLDCNELVGKAGKCNTALLGVVYQARFSQYLERDDFLSVLRDENNRNSFLAGVRFWERSKEKALMTQ</sequence>
<dbReference type="AlphaFoldDB" id="A0A088E8U1"/>
<dbReference type="InterPro" id="IPR019752">
    <property type="entry name" value="Pyrv/ketoisovalerate_OxRed_cat"/>
</dbReference>